<reference evidence="2 3" key="1">
    <citation type="journal article" date="2011" name="Front. Microbiol.">
        <title>Two Strains of Crocosphaera watsonii with Highly Conserved Genomes are Distinguished by Strain-Specific Features.</title>
        <authorList>
            <person name="Bench S.R."/>
            <person name="Ilikchyan I.N."/>
            <person name="Tripp H.J."/>
            <person name="Zehr J.P."/>
        </authorList>
    </citation>
    <scope>NUCLEOTIDE SEQUENCE [LARGE SCALE GENOMIC DNA]</scope>
    <source>
        <strain evidence="2 3">WH 0003</strain>
    </source>
</reference>
<dbReference type="InterPro" id="IPR025193">
    <property type="entry name" value="DUF4114"/>
</dbReference>
<sequence>MEGMDNLNPGSSEFIQEAVRRSLSNSILGYRVFSDRTQGAKFSGELGEIDRNEGIYNGKVNLTMPAGTKFVFLLVPNGTLEDVVNNANLSSDIRPLFSWASANINNTKQMGQLLAEGIGGKVFGFEDLAQYGGSDNDFNDFNDLIFQVEGAYGQLTVLQRMFAPQQNWENTSLGQELIDYAIDNTIFTSESQIILESNNKTLTINDDLILKGRIFDLTRIIGFQATLREGSGIYDLLSYLQSDGSFEIKSQELSQKLQAEHNSLGNQTYTLLLEATNELGEMILQEVVVVFEIIPPVN</sequence>
<protein>
    <recommendedName>
        <fullName evidence="1">DUF4114 domain-containing protein</fullName>
    </recommendedName>
</protein>
<dbReference type="EMBL" id="AESD01000887">
    <property type="protein sequence ID" value="EHJ09612.1"/>
    <property type="molecule type" value="Genomic_DNA"/>
</dbReference>
<organism evidence="2 3">
    <name type="scientific">Crocosphaera watsonii WH 0003</name>
    <dbReference type="NCBI Taxonomy" id="423471"/>
    <lineage>
        <taxon>Bacteria</taxon>
        <taxon>Bacillati</taxon>
        <taxon>Cyanobacteriota</taxon>
        <taxon>Cyanophyceae</taxon>
        <taxon>Oscillatoriophycideae</taxon>
        <taxon>Chroococcales</taxon>
        <taxon>Aphanothecaceae</taxon>
        <taxon>Crocosphaera</taxon>
    </lineage>
</organism>
<evidence type="ECO:0000313" key="2">
    <source>
        <dbReference type="EMBL" id="EHJ09612.1"/>
    </source>
</evidence>
<name>G5JDY0_CROWT</name>
<gene>
    <name evidence="2" type="ORF">CWATWH0003_5619</name>
</gene>
<dbReference type="Pfam" id="PF13448">
    <property type="entry name" value="DUF4114"/>
    <property type="match status" value="1"/>
</dbReference>
<comment type="caution">
    <text evidence="2">The sequence shown here is derived from an EMBL/GenBank/DDBJ whole genome shotgun (WGS) entry which is preliminary data.</text>
</comment>
<dbReference type="Proteomes" id="UP000003477">
    <property type="component" value="Unassembled WGS sequence"/>
</dbReference>
<evidence type="ECO:0000313" key="3">
    <source>
        <dbReference type="Proteomes" id="UP000003477"/>
    </source>
</evidence>
<proteinExistence type="predicted"/>
<accession>G5JDY0</accession>
<feature type="domain" description="DUF4114" evidence="1">
    <location>
        <begin position="64"/>
        <end position="150"/>
    </location>
</feature>
<evidence type="ECO:0000259" key="1">
    <source>
        <dbReference type="Pfam" id="PF13448"/>
    </source>
</evidence>
<dbReference type="AlphaFoldDB" id="G5JDY0"/>
<dbReference type="PATRIC" id="fig|423471.3.peg.5249"/>